<evidence type="ECO:0000256" key="4">
    <source>
        <dbReference type="PROSITE-ProRule" id="PRU00059"/>
    </source>
</evidence>
<dbReference type="CDD" id="cd00041">
    <property type="entry name" value="CUB"/>
    <property type="match status" value="1"/>
</dbReference>
<feature type="signal peptide" evidence="6">
    <location>
        <begin position="1"/>
        <end position="30"/>
    </location>
</feature>
<dbReference type="PROSITE" id="PS01180">
    <property type="entry name" value="CUB"/>
    <property type="match status" value="1"/>
</dbReference>
<proteinExistence type="predicted"/>
<comment type="caution">
    <text evidence="4">Lacks conserved residue(s) required for the propagation of feature annotation.</text>
</comment>
<dbReference type="FunFam" id="2.60.120.290:FF:000023">
    <property type="entry name" value="Multiple epidermal growth factor-like domains 8"/>
    <property type="match status" value="1"/>
</dbReference>
<dbReference type="InterPro" id="IPR015915">
    <property type="entry name" value="Kelch-typ_b-propeller"/>
</dbReference>
<dbReference type="GO" id="GO:0005794">
    <property type="term" value="C:Golgi apparatus"/>
    <property type="evidence" value="ECO:0007669"/>
    <property type="project" value="TreeGrafter"/>
</dbReference>
<keyword evidence="9" id="KW-1185">Reference proteome</keyword>
<evidence type="ECO:0000256" key="6">
    <source>
        <dbReference type="SAM" id="SignalP"/>
    </source>
</evidence>
<feature type="chain" id="PRO_5039916411" description="CUB domain-containing protein" evidence="6">
    <location>
        <begin position="31"/>
        <end position="900"/>
    </location>
</feature>
<evidence type="ECO:0000313" key="8">
    <source>
        <dbReference type="EMBL" id="KAH8033649.1"/>
    </source>
</evidence>
<reference evidence="8" key="1">
    <citation type="journal article" date="2020" name="Cell">
        <title>Large-Scale Comparative Analyses of Tick Genomes Elucidate Their Genetic Diversity and Vector Capacities.</title>
        <authorList>
            <consortium name="Tick Genome and Microbiome Consortium (TIGMIC)"/>
            <person name="Jia N."/>
            <person name="Wang J."/>
            <person name="Shi W."/>
            <person name="Du L."/>
            <person name="Sun Y."/>
            <person name="Zhan W."/>
            <person name="Jiang J.F."/>
            <person name="Wang Q."/>
            <person name="Zhang B."/>
            <person name="Ji P."/>
            <person name="Bell-Sakyi L."/>
            <person name="Cui X.M."/>
            <person name="Yuan T.T."/>
            <person name="Jiang B.G."/>
            <person name="Yang W.F."/>
            <person name="Lam T.T."/>
            <person name="Chang Q.C."/>
            <person name="Ding S.J."/>
            <person name="Wang X.J."/>
            <person name="Zhu J.G."/>
            <person name="Ruan X.D."/>
            <person name="Zhao L."/>
            <person name="Wei J.T."/>
            <person name="Ye R.Z."/>
            <person name="Que T.C."/>
            <person name="Du C.H."/>
            <person name="Zhou Y.H."/>
            <person name="Cheng J.X."/>
            <person name="Dai P.F."/>
            <person name="Guo W.B."/>
            <person name="Han X.H."/>
            <person name="Huang E.J."/>
            <person name="Li L.F."/>
            <person name="Wei W."/>
            <person name="Gao Y.C."/>
            <person name="Liu J.Z."/>
            <person name="Shao H.Z."/>
            <person name="Wang X."/>
            <person name="Wang C.C."/>
            <person name="Yang T.C."/>
            <person name="Huo Q.B."/>
            <person name="Li W."/>
            <person name="Chen H.Y."/>
            <person name="Chen S.E."/>
            <person name="Zhou L.G."/>
            <person name="Ni X.B."/>
            <person name="Tian J.H."/>
            <person name="Sheng Y."/>
            <person name="Liu T."/>
            <person name="Pan Y.S."/>
            <person name="Xia L.Y."/>
            <person name="Li J."/>
            <person name="Zhao F."/>
            <person name="Cao W.C."/>
        </authorList>
    </citation>
    <scope>NUCLEOTIDE SEQUENCE</scope>
    <source>
        <strain evidence="8">Rmic-2018</strain>
    </source>
</reference>
<reference evidence="8" key="2">
    <citation type="submission" date="2021-09" db="EMBL/GenBank/DDBJ databases">
        <authorList>
            <person name="Jia N."/>
            <person name="Wang J."/>
            <person name="Shi W."/>
            <person name="Du L."/>
            <person name="Sun Y."/>
            <person name="Zhan W."/>
            <person name="Jiang J."/>
            <person name="Wang Q."/>
            <person name="Zhang B."/>
            <person name="Ji P."/>
            <person name="Sakyi L.B."/>
            <person name="Cui X."/>
            <person name="Yuan T."/>
            <person name="Jiang B."/>
            <person name="Yang W."/>
            <person name="Lam T.T.-Y."/>
            <person name="Chang Q."/>
            <person name="Ding S."/>
            <person name="Wang X."/>
            <person name="Zhu J."/>
            <person name="Ruan X."/>
            <person name="Zhao L."/>
            <person name="Wei J."/>
            <person name="Que T."/>
            <person name="Du C."/>
            <person name="Cheng J."/>
            <person name="Dai P."/>
            <person name="Han X."/>
            <person name="Huang E."/>
            <person name="Gao Y."/>
            <person name="Liu J."/>
            <person name="Shao H."/>
            <person name="Ye R."/>
            <person name="Li L."/>
            <person name="Wei W."/>
            <person name="Wang X."/>
            <person name="Wang C."/>
            <person name="Huo Q."/>
            <person name="Li W."/>
            <person name="Guo W."/>
            <person name="Chen H."/>
            <person name="Chen S."/>
            <person name="Zhou L."/>
            <person name="Zhou L."/>
            <person name="Ni X."/>
            <person name="Tian J."/>
            <person name="Zhou Y."/>
            <person name="Sheng Y."/>
            <person name="Liu T."/>
            <person name="Pan Y."/>
            <person name="Xia L."/>
            <person name="Li J."/>
            <person name="Zhao F."/>
            <person name="Cao W."/>
        </authorList>
    </citation>
    <scope>NUCLEOTIDE SEQUENCE</scope>
    <source>
        <strain evidence="8">Rmic-2018</strain>
        <tissue evidence="8">Larvae</tissue>
    </source>
</reference>
<dbReference type="AlphaFoldDB" id="A0A9J6EGT2"/>
<dbReference type="Pfam" id="PF00431">
    <property type="entry name" value="CUB"/>
    <property type="match status" value="1"/>
</dbReference>
<dbReference type="PANTHER" id="PTHR46376:SF2">
    <property type="entry name" value="DISTRACTED, ISOFORM B"/>
    <property type="match status" value="1"/>
</dbReference>
<feature type="domain" description="CUB" evidence="7">
    <location>
        <begin position="36"/>
        <end position="146"/>
    </location>
</feature>
<dbReference type="VEuPathDB" id="VectorBase:LOC119161331"/>
<evidence type="ECO:0000256" key="3">
    <source>
        <dbReference type="ARBA" id="ARBA00023157"/>
    </source>
</evidence>
<feature type="disulfide bond" evidence="4">
    <location>
        <begin position="36"/>
        <end position="63"/>
    </location>
</feature>
<sequence>MAIWLLLPSGAGSLLVPLLLACCLPGPVVAKPSDTCNRHRKILTAPWGIITDGNDSYRNDSHCEWLIRANSSKLYITLRFLEMATECAYDHVFVYDGDSYTSPLLGTFSGESIPPPVTATSGSMLILLYSDTNYVLKGFVAEYSITQCPSNCSGHGSCGRDSCVCDLAWAGPDCGTPVCPSSCHVEQGQGNCSFPCATTSSPGLAETPHCCRCSHGFAGISCSLPENPNDSAAGWHLLSRGSVPFAARAGHAGVYLPFTDQLFVFGGRAFGRVLGDFLVYNFNESAWHDLTVVKPRPAARWGHAMAPYAHTIALHGGELANGSLSSELWLYNVAKREWTLELPSPAGHYPPAVALHTLTPGDGNHLYVFGGRTSGGVFSDALYRVNPRNGTQWERVSYVGSVPPSVGHAAVFHTESRSLLVHGGVVVDYARFSKLSSALWAFHVDANRWTRLQRTPHGGEAPTERAFHAAALVGGYMVLFGGYMHKHSFVEKCFDDGIYLYHLRCHKWVSFKLVAGDLLGGTAVAGDMSNAVAPEADRFVVRSSPFRRVARSWSNKWVTSRCINGNWSGGGARDGASIREPAVGEFLSYDRLNNGDRGGCRFAIENSIDPPGKVTENAVNTAAAAAKDTTSPAPTNDDTTSSSNDDGSAWVLVQKKRCTQANLSVSQPKQGTQRNELQGNITQRKPTRSRPPPLPLHDYTAILRPLEGLRLDKWTRPTLMRAIGVAASLPPAEVDWLVFRLRPEQNIAVVSPLHEHIALNLYSVQHRRRGEHTYPVSFYIAVPDNLCKGIIYGVDPETSPSELMDHLVKPGHIVRQARMMGKTSMALINFEGLQVPRYIRYYATQYRCYVRRPRKQVCEVCLQFGHRSDNCPTSTCVACKMCGLENATLGHSCSPKCRSC</sequence>
<evidence type="ECO:0000313" key="9">
    <source>
        <dbReference type="Proteomes" id="UP000821866"/>
    </source>
</evidence>
<organism evidence="8 9">
    <name type="scientific">Rhipicephalus microplus</name>
    <name type="common">Cattle tick</name>
    <name type="synonym">Boophilus microplus</name>
    <dbReference type="NCBI Taxonomy" id="6941"/>
    <lineage>
        <taxon>Eukaryota</taxon>
        <taxon>Metazoa</taxon>
        <taxon>Ecdysozoa</taxon>
        <taxon>Arthropoda</taxon>
        <taxon>Chelicerata</taxon>
        <taxon>Arachnida</taxon>
        <taxon>Acari</taxon>
        <taxon>Parasitiformes</taxon>
        <taxon>Ixodida</taxon>
        <taxon>Ixodoidea</taxon>
        <taxon>Ixodidae</taxon>
        <taxon>Rhipicephalinae</taxon>
        <taxon>Rhipicephalus</taxon>
        <taxon>Boophilus</taxon>
    </lineage>
</organism>
<keyword evidence="2" id="KW-0677">Repeat</keyword>
<comment type="caution">
    <text evidence="8">The sequence shown here is derived from an EMBL/GenBank/DDBJ whole genome shotgun (WGS) entry which is preliminary data.</text>
</comment>
<dbReference type="SMART" id="SM00042">
    <property type="entry name" value="CUB"/>
    <property type="match status" value="1"/>
</dbReference>
<dbReference type="Gene3D" id="2.120.10.80">
    <property type="entry name" value="Kelch-type beta propeller"/>
    <property type="match status" value="2"/>
</dbReference>
<feature type="compositionally biased region" description="Polar residues" evidence="5">
    <location>
        <begin position="662"/>
        <end position="684"/>
    </location>
</feature>
<feature type="region of interest" description="Disordered" evidence="5">
    <location>
        <begin position="622"/>
        <end position="646"/>
    </location>
</feature>
<dbReference type="SUPFAM" id="SSF117281">
    <property type="entry name" value="Kelch motif"/>
    <property type="match status" value="1"/>
</dbReference>
<evidence type="ECO:0000256" key="1">
    <source>
        <dbReference type="ARBA" id="ARBA00022441"/>
    </source>
</evidence>
<dbReference type="InterPro" id="IPR056737">
    <property type="entry name" value="Beta-prop_ATRN-MKLN-like"/>
</dbReference>
<dbReference type="EMBL" id="JABSTU010000004">
    <property type="protein sequence ID" value="KAH8033649.1"/>
    <property type="molecule type" value="Genomic_DNA"/>
</dbReference>
<name>A0A9J6EGT2_RHIMP</name>
<dbReference type="PANTHER" id="PTHR46376">
    <property type="entry name" value="LEUCINE-ZIPPER-LIKE TRANSCRIPTIONAL REGULATOR 1"/>
    <property type="match status" value="1"/>
</dbReference>
<dbReference type="Pfam" id="PF24981">
    <property type="entry name" value="Beta-prop_ATRN-LZTR1"/>
    <property type="match status" value="1"/>
</dbReference>
<protein>
    <recommendedName>
        <fullName evidence="7">CUB domain-containing protein</fullName>
    </recommendedName>
</protein>
<dbReference type="InterPro" id="IPR035914">
    <property type="entry name" value="Sperma_CUB_dom_sf"/>
</dbReference>
<dbReference type="InterPro" id="IPR051568">
    <property type="entry name" value="LZTR1/Attractin"/>
</dbReference>
<dbReference type="Proteomes" id="UP000821866">
    <property type="component" value="Chromosome 2"/>
</dbReference>
<evidence type="ECO:0000256" key="5">
    <source>
        <dbReference type="SAM" id="MobiDB-lite"/>
    </source>
</evidence>
<keyword evidence="1" id="KW-0880">Kelch repeat</keyword>
<dbReference type="InterPro" id="IPR000859">
    <property type="entry name" value="CUB_dom"/>
</dbReference>
<evidence type="ECO:0000259" key="7">
    <source>
        <dbReference type="PROSITE" id="PS01180"/>
    </source>
</evidence>
<evidence type="ECO:0000256" key="2">
    <source>
        <dbReference type="ARBA" id="ARBA00022737"/>
    </source>
</evidence>
<keyword evidence="3 4" id="KW-1015">Disulfide bond</keyword>
<dbReference type="Gene3D" id="2.60.120.290">
    <property type="entry name" value="Spermadhesin, CUB domain"/>
    <property type="match status" value="1"/>
</dbReference>
<gene>
    <name evidence="8" type="ORF">HPB51_014995</name>
</gene>
<dbReference type="SUPFAM" id="SSF49854">
    <property type="entry name" value="Spermadhesin, CUB domain"/>
    <property type="match status" value="1"/>
</dbReference>
<accession>A0A9J6EGT2</accession>
<feature type="region of interest" description="Disordered" evidence="5">
    <location>
        <begin position="662"/>
        <end position="695"/>
    </location>
</feature>
<keyword evidence="6" id="KW-0732">Signal</keyword>
<dbReference type="Gene3D" id="2.10.25.10">
    <property type="entry name" value="Laminin"/>
    <property type="match status" value="1"/>
</dbReference>